<accession>A0AAX4J8V1</accession>
<dbReference type="KEGG" id="vnx:VNE69_01255"/>
<evidence type="ECO:0000256" key="1">
    <source>
        <dbReference type="SAM" id="SignalP"/>
    </source>
</evidence>
<feature type="chain" id="PRO_5043971332" description="Fam-a protein" evidence="1">
    <location>
        <begin position="18"/>
        <end position="241"/>
    </location>
</feature>
<reference evidence="2" key="1">
    <citation type="journal article" date="2024" name="BMC Genomics">
        <title>Functional annotation of a divergent genome using sequence and structure-based similarity.</title>
        <authorList>
            <person name="Svedberg D."/>
            <person name="Winiger R.R."/>
            <person name="Berg A."/>
            <person name="Sharma H."/>
            <person name="Tellgren-Roth C."/>
            <person name="Debrunner-Vossbrinck B.A."/>
            <person name="Vossbrinck C.R."/>
            <person name="Barandun J."/>
        </authorList>
    </citation>
    <scope>NUCLEOTIDE SEQUENCE</scope>
    <source>
        <strain evidence="2">Illinois isolate</strain>
    </source>
</reference>
<organism evidence="2 3">
    <name type="scientific">Vairimorpha necatrix</name>
    <dbReference type="NCBI Taxonomy" id="6039"/>
    <lineage>
        <taxon>Eukaryota</taxon>
        <taxon>Fungi</taxon>
        <taxon>Fungi incertae sedis</taxon>
        <taxon>Microsporidia</taxon>
        <taxon>Nosematidae</taxon>
        <taxon>Vairimorpha</taxon>
    </lineage>
</organism>
<dbReference type="EMBL" id="CP142726">
    <property type="protein sequence ID" value="WUR02317.1"/>
    <property type="molecule type" value="Genomic_DNA"/>
</dbReference>
<evidence type="ECO:0000313" key="2">
    <source>
        <dbReference type="EMBL" id="WUR02317.1"/>
    </source>
</evidence>
<proteinExistence type="predicted"/>
<dbReference type="Proteomes" id="UP001334084">
    <property type="component" value="Chromosome 1"/>
</dbReference>
<protein>
    <recommendedName>
        <fullName evidence="4">Fam-a protein</fullName>
    </recommendedName>
</protein>
<keyword evidence="1" id="KW-0732">Signal</keyword>
<dbReference type="AlphaFoldDB" id="A0AAX4J8V1"/>
<sequence>MFLVSLLFILNVQKIKSTEETSPKVSVEEKNQRMNEYKKCSEVLLEDRNPIYYDNYFTDREKPILKILFESVLDNIKFPIESKPYWPKRFRNKQYEIVREDFEPMFHWIKNGTNAITLSIFKDKPAARRLLYSLAQHVVKLYKPLICYNYNANKINLQKLKIIISMFLDIKTDEKYKFNIIQVFRDNDYELIMKIVEESNEIVLIQQTTKTSNMIKDNVHKIKSKGYPNFITQAMIGGYLQ</sequence>
<name>A0AAX4J8V1_9MICR</name>
<dbReference type="RefSeq" id="XP_065328462.1">
    <property type="nucleotide sequence ID" value="XM_065472390.1"/>
</dbReference>
<keyword evidence="3" id="KW-1185">Reference proteome</keyword>
<evidence type="ECO:0008006" key="4">
    <source>
        <dbReference type="Google" id="ProtNLM"/>
    </source>
</evidence>
<gene>
    <name evidence="2" type="ORF">VNE69_01255</name>
</gene>
<dbReference type="GeneID" id="90540119"/>
<feature type="signal peptide" evidence="1">
    <location>
        <begin position="1"/>
        <end position="17"/>
    </location>
</feature>
<evidence type="ECO:0000313" key="3">
    <source>
        <dbReference type="Proteomes" id="UP001334084"/>
    </source>
</evidence>